<gene>
    <name evidence="1" type="ORF">F5144DRAFT_644463</name>
</gene>
<sequence>MIIGIHEKVSKEVYNRLSHTFAPQSVDRRIRAHETESEAKWFGVNRGEGNHLYFGDTTRLTSIINDSWTADNPDQYPCIASFVGQTGINCAGAGKSTITRTLLDLQRAVSGRGDDEFIVPIPGRPGDPNPTTGDVHLYPDPSTQWGSTPLLFADCEGLDAGDKTPVALSNTATGVDRVRAFRGRAKRKITWVSGSKQLRRDEVVRQLFPKILYTISDVVVFVLRASRTLEKVVADHLIPWAARSMYSSLNQAAQPHVVIIINDVDFTLPKEEWDHKTSTKKYLESLGTSFHNYRELTSIVQGLPPTVAAGIRTHADLLKHYYSSVTFRSMNNNNNIPQKTYLMRMDAQLRALYGVIKDRCSQSHRRKEESRALLKAERLERVLAAAFDHFSQGNEKPFNFLQESLWHSPLPGGLQDNFLRFFRAFQRSVKGTSTEAQHDAVQLFKQMASILVSQIFLDTEREEIPGAYDDLLLDYYGRPLRQAFDACCDSSLHCAFRRDGGGARCHNVKSNHGDKGHQDADGKSLGKGEFEFQAGFEPKSFYKKWEKEIVKELKALNSAQRKDEEHRQDSEDASHGREARAAEVHRERLASFLASADTAEFQDHHVCLCCLRHNMPEYPMRCGKVLCAACMKTFRRSTPVQAVSDYHLPRTTLCPFHSKGEPDCLLQDDEKPRGAGVRILCLDGQDLPPPLNLFCVLFLEAIQKELGKDLRIQWFFDLVVGTSTGGITALNLFVKDRPLDHCIRDFKRLCGRAFSPRELKGVPILGKLAMMNHGSVFKTRPFESILQSPDALGENGLLFGGPGNPRQRGRARVAVTTTDQTSKQRPTVLANYNRPREAGETGEKAATSTPYDFFREAMPSGEMKIWEAARATSAAFPYFKPFLKDELKREFVDGGFYHNCPVKIAMSEKRLIWGDVRREDPDILLSLGTGKGHPTQDNSVFRPSLARIGRRGIIGKTWELTAGLLENIFAGQYTWNEFLREATEPHRKPEVPEFTSRYIRLNVDIPGAVPKLYMSDKIDDLEGWVRVAGVPKAKEIAHRLIASCFYLRLISADPVNRNSQDLVTMKVRKGMIECRFGGDKARVKALGGFLRRFMNAESGFSPSFLVQTDFDASRGAATQRDQGEIKVFTAEVMTSMGNGIFPPL</sequence>
<reference evidence="1 2" key="1">
    <citation type="journal article" date="2021" name="Nat. Commun.">
        <title>Genetic determinants of endophytism in the Arabidopsis root mycobiome.</title>
        <authorList>
            <person name="Mesny F."/>
            <person name="Miyauchi S."/>
            <person name="Thiergart T."/>
            <person name="Pickel B."/>
            <person name="Atanasova L."/>
            <person name="Karlsson M."/>
            <person name="Huettel B."/>
            <person name="Barry K.W."/>
            <person name="Haridas S."/>
            <person name="Chen C."/>
            <person name="Bauer D."/>
            <person name="Andreopoulos W."/>
            <person name="Pangilinan J."/>
            <person name="LaButti K."/>
            <person name="Riley R."/>
            <person name="Lipzen A."/>
            <person name="Clum A."/>
            <person name="Drula E."/>
            <person name="Henrissat B."/>
            <person name="Kohler A."/>
            <person name="Grigoriev I.V."/>
            <person name="Martin F.M."/>
            <person name="Hacquard S."/>
        </authorList>
    </citation>
    <scope>NUCLEOTIDE SEQUENCE [LARGE SCALE GENOMIC DNA]</scope>
    <source>
        <strain evidence="1 2">MPI-SDFR-AT-0079</strain>
    </source>
</reference>
<name>A0ACB7PCD5_9PEZI</name>
<evidence type="ECO:0000313" key="2">
    <source>
        <dbReference type="Proteomes" id="UP000724584"/>
    </source>
</evidence>
<dbReference type="EMBL" id="JAGIZQ010000003">
    <property type="protein sequence ID" value="KAH6635987.1"/>
    <property type="molecule type" value="Genomic_DNA"/>
</dbReference>
<keyword evidence="2" id="KW-1185">Reference proteome</keyword>
<feature type="non-terminal residue" evidence="1">
    <location>
        <position position="1144"/>
    </location>
</feature>
<evidence type="ECO:0000313" key="1">
    <source>
        <dbReference type="EMBL" id="KAH6635987.1"/>
    </source>
</evidence>
<organism evidence="1 2">
    <name type="scientific">Chaetomium tenue</name>
    <dbReference type="NCBI Taxonomy" id="1854479"/>
    <lineage>
        <taxon>Eukaryota</taxon>
        <taxon>Fungi</taxon>
        <taxon>Dikarya</taxon>
        <taxon>Ascomycota</taxon>
        <taxon>Pezizomycotina</taxon>
        <taxon>Sordariomycetes</taxon>
        <taxon>Sordariomycetidae</taxon>
        <taxon>Sordariales</taxon>
        <taxon>Chaetomiaceae</taxon>
        <taxon>Chaetomium</taxon>
    </lineage>
</organism>
<proteinExistence type="predicted"/>
<accession>A0ACB7PCD5</accession>
<comment type="caution">
    <text evidence="1">The sequence shown here is derived from an EMBL/GenBank/DDBJ whole genome shotgun (WGS) entry which is preliminary data.</text>
</comment>
<protein>
    <submittedName>
        <fullName evidence="1">Uncharacterized protein</fullName>
    </submittedName>
</protein>
<dbReference type="Proteomes" id="UP000724584">
    <property type="component" value="Unassembled WGS sequence"/>
</dbReference>